<dbReference type="InterPro" id="IPR050863">
    <property type="entry name" value="CenT-Element_Derived"/>
</dbReference>
<evidence type="ECO:0000313" key="3">
    <source>
        <dbReference type="EMBL" id="KAE8930090.1"/>
    </source>
</evidence>
<gene>
    <name evidence="3" type="ORF">PF009_g19813</name>
</gene>
<sequence length="565" mass="63830">MATSRRSYSIAEKLAILSEYEAGVDGSGFHALGAKHGITASTIRGWWELRVELQAAMANRQVATRTARRLGGGGRLPAHGELEDRRYDWIVARNGKGLRVKDSYICLQAKNIHRQLHGDAASGFEASSGWLARFKSRRNLVSRRQTTTRTLPADAPEVCRAFIQRVHRLIAKHDIQPRNIVKMDQVPRYFETEPKSTITTRGSREVLLRKGGSSHKRFTATFAITGEGKFLKPHLLFSKLKNKPKCPPGVLVDVNHTGMWNDDLLLAHAEAVLCARKETQLYREPVLYIIDSYGCHVKLAESKRLERYNIFVELVPPNLTSLLQPLDVAVNRSYQEYYRSKYDEYISKALCEPLLQTKAGSPKVPRYDAVAHWTLDWIASKTEDDVKKAFRLCGLVAKEDFDMDRLHAPLKALLSADFNEQAWHAAYKHLMNEDSERELVRVSAPDWYIPDNENSSLFCCLSFGLDMSEYEYVAALTNYMANLEDLDGLLDEAYLDLVRAGDTMPGELEIYAASKMHAWNITLKTVDDASRLVSSFTYSVENVTKDIVLVRGGGFFAVEVDGYLL</sequence>
<dbReference type="GO" id="GO:0003677">
    <property type="term" value="F:DNA binding"/>
    <property type="evidence" value="ECO:0007669"/>
    <property type="project" value="UniProtKB-KW"/>
</dbReference>
<name>A0A6A3EFV9_9STRA</name>
<dbReference type="InterPro" id="IPR009057">
    <property type="entry name" value="Homeodomain-like_sf"/>
</dbReference>
<reference evidence="3 4" key="1">
    <citation type="submission" date="2018-08" db="EMBL/GenBank/DDBJ databases">
        <title>Genomic investigation of the strawberry pathogen Phytophthora fragariae indicates pathogenicity is determined by transcriptional variation in three key races.</title>
        <authorList>
            <person name="Adams T.M."/>
            <person name="Armitage A.D."/>
            <person name="Sobczyk M.K."/>
            <person name="Bates H.J."/>
            <person name="Dunwell J.M."/>
            <person name="Nellist C.F."/>
            <person name="Harrison R.J."/>
        </authorList>
    </citation>
    <scope>NUCLEOTIDE SEQUENCE [LARGE SCALE GENOMIC DNA]</scope>
    <source>
        <strain evidence="3 4">NOV-9</strain>
    </source>
</reference>
<evidence type="ECO:0000313" key="4">
    <source>
        <dbReference type="Proteomes" id="UP000429523"/>
    </source>
</evidence>
<protein>
    <recommendedName>
        <fullName evidence="2">HTH CENPB-type domain-containing protein</fullName>
    </recommendedName>
</protein>
<dbReference type="Pfam" id="PF03184">
    <property type="entry name" value="DDE_1"/>
    <property type="match status" value="1"/>
</dbReference>
<evidence type="ECO:0000259" key="2">
    <source>
        <dbReference type="PROSITE" id="PS51253"/>
    </source>
</evidence>
<dbReference type="EMBL" id="QXGF01001426">
    <property type="protein sequence ID" value="KAE8930090.1"/>
    <property type="molecule type" value="Genomic_DNA"/>
</dbReference>
<proteinExistence type="predicted"/>
<keyword evidence="1" id="KW-0238">DNA-binding</keyword>
<dbReference type="Pfam" id="PF03221">
    <property type="entry name" value="HTH_Tnp_Tc5"/>
    <property type="match status" value="1"/>
</dbReference>
<evidence type="ECO:0000256" key="1">
    <source>
        <dbReference type="ARBA" id="ARBA00023125"/>
    </source>
</evidence>
<dbReference type="SMART" id="SM00674">
    <property type="entry name" value="CENPB"/>
    <property type="match status" value="1"/>
</dbReference>
<dbReference type="PROSITE" id="PS51253">
    <property type="entry name" value="HTH_CENPB"/>
    <property type="match status" value="1"/>
</dbReference>
<dbReference type="InterPro" id="IPR006600">
    <property type="entry name" value="HTH_CenpB_DNA-bd_dom"/>
</dbReference>
<dbReference type="AlphaFoldDB" id="A0A6A3EFV9"/>
<dbReference type="GO" id="GO:0005634">
    <property type="term" value="C:nucleus"/>
    <property type="evidence" value="ECO:0007669"/>
    <property type="project" value="TreeGrafter"/>
</dbReference>
<dbReference type="PANTHER" id="PTHR19303">
    <property type="entry name" value="TRANSPOSON"/>
    <property type="match status" value="1"/>
</dbReference>
<dbReference type="InterPro" id="IPR004875">
    <property type="entry name" value="DDE_SF_endonuclease_dom"/>
</dbReference>
<feature type="domain" description="HTH CENPB-type" evidence="2">
    <location>
        <begin position="70"/>
        <end position="144"/>
    </location>
</feature>
<dbReference type="Proteomes" id="UP000429523">
    <property type="component" value="Unassembled WGS sequence"/>
</dbReference>
<dbReference type="Gene3D" id="1.10.10.60">
    <property type="entry name" value="Homeodomain-like"/>
    <property type="match status" value="1"/>
</dbReference>
<dbReference type="PANTHER" id="PTHR19303:SF73">
    <property type="entry name" value="PROTEIN PDC2"/>
    <property type="match status" value="1"/>
</dbReference>
<organism evidence="3 4">
    <name type="scientific">Phytophthora fragariae</name>
    <dbReference type="NCBI Taxonomy" id="53985"/>
    <lineage>
        <taxon>Eukaryota</taxon>
        <taxon>Sar</taxon>
        <taxon>Stramenopiles</taxon>
        <taxon>Oomycota</taxon>
        <taxon>Peronosporomycetes</taxon>
        <taxon>Peronosporales</taxon>
        <taxon>Peronosporaceae</taxon>
        <taxon>Phytophthora</taxon>
    </lineage>
</organism>
<accession>A0A6A3EFV9</accession>
<comment type="caution">
    <text evidence="3">The sequence shown here is derived from an EMBL/GenBank/DDBJ whole genome shotgun (WGS) entry which is preliminary data.</text>
</comment>
<dbReference type="SUPFAM" id="SSF46689">
    <property type="entry name" value="Homeodomain-like"/>
    <property type="match status" value="1"/>
</dbReference>